<dbReference type="InParanoid" id="A0A1X7SF47"/>
<organism evidence="1">
    <name type="scientific">Amphimedon queenslandica</name>
    <name type="common">Sponge</name>
    <dbReference type="NCBI Taxonomy" id="400682"/>
    <lineage>
        <taxon>Eukaryota</taxon>
        <taxon>Metazoa</taxon>
        <taxon>Porifera</taxon>
        <taxon>Demospongiae</taxon>
        <taxon>Heteroscleromorpha</taxon>
        <taxon>Haplosclerida</taxon>
        <taxon>Niphatidae</taxon>
        <taxon>Amphimedon</taxon>
    </lineage>
</organism>
<protein>
    <submittedName>
        <fullName evidence="1">Uncharacterized protein</fullName>
    </submittedName>
</protein>
<evidence type="ECO:0000313" key="1">
    <source>
        <dbReference type="EnsemblMetazoa" id="Aqu2.1.00698_001"/>
    </source>
</evidence>
<sequence length="56" mass="6112">MIFRSFEKCGISVPIDGSKDELIDIKGLQSYKVNAAGEDAETGQELFILNTDSDSD</sequence>
<name>A0A1X7SF47_AMPQE</name>
<reference evidence="1" key="1">
    <citation type="submission" date="2017-05" db="UniProtKB">
        <authorList>
            <consortium name="EnsemblMetazoa"/>
        </authorList>
    </citation>
    <scope>IDENTIFICATION</scope>
</reference>
<accession>A0A1X7SF47</accession>
<dbReference type="EnsemblMetazoa" id="Aqu2.1.00698_001">
    <property type="protein sequence ID" value="Aqu2.1.00698_001"/>
    <property type="gene ID" value="Aqu2.1.00698"/>
</dbReference>
<dbReference type="AlphaFoldDB" id="A0A1X7SF47"/>
<proteinExistence type="predicted"/>